<dbReference type="PaxDb" id="589924-Ferp_2334"/>
<dbReference type="PANTHER" id="PTHR30038">
    <property type="entry name" value="ALDEHYDE FERREDOXIN OXIDOREDUCTASE"/>
    <property type="match status" value="1"/>
</dbReference>
<sequence>MVGKLYAYAGKTLKVDLTREKVVEEPLNKELARKFLGGRGLNAKLLFDLVPPDVHPLSPKNVLLIATGPINGLLGVTTGRIDVTSLSPLTGIFGNSNAGTDFAAELKYAGYDNIIIFGRAKKPVYLLIEDGSVEIRDASDLKGAGVFETTHVLKERHGDVKVAAIGPAAENGVLYGSIIFDYWDAAGRSGMGTVMASKNLKAIAVRGSGSLEVADPERYYEVVREGWLALMNDPGFKTQEHSVLGTAVCVGWGNAQGWLPTRNFRESYFEEADKISGEVFRDKYSVKDSPIPAGRACMSCPNRCKRYGVIRSGKYAGTRGNIEFEAIAAFGSKCGVSDFDAVFHANMLANDYGMDAVSTGNMIATFMELREEGIIDEKFLDGLDLRFGNADAMIEAIHKIAKREGKIGELGALGSYLATKAIGDKAVYYTSNIKGMDSIACDPRAAKGFGFAFAVASRGSDHLRAHPVFEMLKFPPEVGKELFGSPEAVDLRKYGGKPEMVAWHEELAAITDSIGSCRFMHASYYIQYPVPELLHKYLKLGGKAYSLKYHEWISAATGWEISYEDLLRIGKRIITVERAFNTRRGIRRKDDTLPERFFKEKIPKGPAKGEVYSKEVFEKMLDRYYEIRGWDKETGLIKRETLESLELHDVLSVLEKEGLVV</sequence>
<dbReference type="eggNOG" id="arCOG00706">
    <property type="taxonomic scope" value="Archaea"/>
</dbReference>
<gene>
    <name evidence="10" type="ordered locus">Ferp_2334</name>
</gene>
<dbReference type="Gene3D" id="1.10.599.10">
    <property type="entry name" value="Aldehyde Ferredoxin Oxidoreductase Protein, subunit A, domain 3"/>
    <property type="match status" value="1"/>
</dbReference>
<dbReference type="EC" id="1.2.7.5" evidence="10"/>
<keyword evidence="3" id="KW-0004">4Fe-4S</keyword>
<dbReference type="InterPro" id="IPR013983">
    <property type="entry name" value="Ald_Fedxn_OxRdtase_N"/>
</dbReference>
<dbReference type="GO" id="GO:0046872">
    <property type="term" value="F:metal ion binding"/>
    <property type="evidence" value="ECO:0007669"/>
    <property type="project" value="UniProtKB-KW"/>
</dbReference>
<dbReference type="GeneID" id="8779874"/>
<dbReference type="GO" id="GO:0051539">
    <property type="term" value="F:4 iron, 4 sulfur cluster binding"/>
    <property type="evidence" value="ECO:0007669"/>
    <property type="project" value="UniProtKB-KW"/>
</dbReference>
<comment type="similarity">
    <text evidence="2">Belongs to the AOR/FOR family.</text>
</comment>
<keyword evidence="7" id="KW-0411">Iron-sulfur</keyword>
<dbReference type="InterPro" id="IPR051919">
    <property type="entry name" value="W-dependent_AOR"/>
</dbReference>
<evidence type="ECO:0000313" key="10">
    <source>
        <dbReference type="EMBL" id="ADC66454.1"/>
    </source>
</evidence>
<dbReference type="InterPro" id="IPR013984">
    <property type="entry name" value="Ald_Fedxn_OxRdtase_dom2"/>
</dbReference>
<dbReference type="InterPro" id="IPR036503">
    <property type="entry name" value="Ald_Fedxn_OxRdtase_N_sf"/>
</dbReference>
<reference evidence="11" key="1">
    <citation type="submission" date="2010-02" db="EMBL/GenBank/DDBJ databases">
        <title>Complete sequence of Ferroglobus placidus DSM 10642.</title>
        <authorList>
            <consortium name="US DOE Joint Genome Institute"/>
            <person name="Lucas S."/>
            <person name="Copeland A."/>
            <person name="Lapidus A."/>
            <person name="Cheng J.-F."/>
            <person name="Bruce D."/>
            <person name="Goodwin L."/>
            <person name="Pitluck S."/>
            <person name="Saunders E."/>
            <person name="Brettin T."/>
            <person name="Detter J.C."/>
            <person name="Han C."/>
            <person name="Tapia R."/>
            <person name="Larimer F."/>
            <person name="Land M."/>
            <person name="Hauser L."/>
            <person name="Kyrpides N."/>
            <person name="Ivanova N."/>
            <person name="Holmes D."/>
            <person name="Lovley D."/>
            <person name="Kyrpides N."/>
            <person name="Anderson I.J."/>
            <person name="Woyke T."/>
        </authorList>
    </citation>
    <scope>NUCLEOTIDE SEQUENCE [LARGE SCALE GENOMIC DNA]</scope>
    <source>
        <strain evidence="11">DSM 10642 / AEDII12DO</strain>
    </source>
</reference>
<comment type="cofactor">
    <cofactor evidence="1">
        <name>[4Fe-4S] cluster</name>
        <dbReference type="ChEBI" id="CHEBI:49883"/>
    </cofactor>
</comment>
<evidence type="ECO:0000313" key="11">
    <source>
        <dbReference type="Proteomes" id="UP000002613"/>
    </source>
</evidence>
<dbReference type="KEGG" id="fpl:Ferp_2334"/>
<accession>D3S1J0</accession>
<protein>
    <submittedName>
        <fullName evidence="10">Aldehyde ferredoxin oxidoreductase</fullName>
        <ecNumber evidence="10">1.2.7.5</ecNumber>
    </submittedName>
</protein>
<feature type="domain" description="Aldehyde ferredoxin oxidoreductase N-terminal" evidence="9">
    <location>
        <begin position="8"/>
        <end position="209"/>
    </location>
</feature>
<keyword evidence="5 10" id="KW-0560">Oxidoreductase</keyword>
<dbReference type="Proteomes" id="UP000002613">
    <property type="component" value="Chromosome"/>
</dbReference>
<evidence type="ECO:0000256" key="1">
    <source>
        <dbReference type="ARBA" id="ARBA00001966"/>
    </source>
</evidence>
<proteinExistence type="inferred from homology"/>
<organism evidence="10 11">
    <name type="scientific">Ferroglobus placidus (strain DSM 10642 / AEDII12DO)</name>
    <dbReference type="NCBI Taxonomy" id="589924"/>
    <lineage>
        <taxon>Archaea</taxon>
        <taxon>Methanobacteriati</taxon>
        <taxon>Methanobacteriota</taxon>
        <taxon>Archaeoglobi</taxon>
        <taxon>Archaeoglobales</taxon>
        <taxon>Archaeoglobaceae</taxon>
        <taxon>Ferroglobus</taxon>
    </lineage>
</organism>
<evidence type="ECO:0000256" key="7">
    <source>
        <dbReference type="ARBA" id="ARBA00023014"/>
    </source>
</evidence>
<dbReference type="STRING" id="589924.Ferp_2334"/>
<dbReference type="Gene3D" id="3.60.9.10">
    <property type="entry name" value="Aldehyde ferredoxin oxidoreductase, N-terminal domain"/>
    <property type="match status" value="1"/>
</dbReference>
<keyword evidence="11" id="KW-1185">Reference proteome</keyword>
<evidence type="ECO:0000259" key="9">
    <source>
        <dbReference type="SMART" id="SM00790"/>
    </source>
</evidence>
<dbReference type="SUPFAM" id="SSF48310">
    <property type="entry name" value="Aldehyde ferredoxin oxidoreductase, C-terminal domains"/>
    <property type="match status" value="1"/>
</dbReference>
<keyword evidence="4" id="KW-0479">Metal-binding</keyword>
<evidence type="ECO:0000256" key="2">
    <source>
        <dbReference type="ARBA" id="ARBA00011032"/>
    </source>
</evidence>
<comment type="cofactor">
    <cofactor evidence="8">
        <name>tungstopterin</name>
        <dbReference type="ChEBI" id="CHEBI:30402"/>
    </cofactor>
</comment>
<evidence type="ECO:0000256" key="8">
    <source>
        <dbReference type="ARBA" id="ARBA00049934"/>
    </source>
</evidence>
<dbReference type="Pfam" id="PF02730">
    <property type="entry name" value="AFOR_N"/>
    <property type="match status" value="1"/>
</dbReference>
<dbReference type="GO" id="GO:0009055">
    <property type="term" value="F:electron transfer activity"/>
    <property type="evidence" value="ECO:0007669"/>
    <property type="project" value="InterPro"/>
</dbReference>
<dbReference type="GO" id="GO:0033726">
    <property type="term" value="F:aldehyde ferredoxin oxidoreductase activity"/>
    <property type="evidence" value="ECO:0007669"/>
    <property type="project" value="UniProtKB-EC"/>
</dbReference>
<evidence type="ECO:0000256" key="3">
    <source>
        <dbReference type="ARBA" id="ARBA00022485"/>
    </source>
</evidence>
<name>D3S1J0_FERPA</name>
<dbReference type="InterPro" id="IPR013985">
    <property type="entry name" value="Ald_Fedxn_OxRdtase_dom3"/>
</dbReference>
<dbReference type="InterPro" id="IPR001203">
    <property type="entry name" value="OxRdtase_Ald_Fedxn_C"/>
</dbReference>
<dbReference type="AlphaFoldDB" id="D3S1J0"/>
<dbReference type="Gene3D" id="1.10.569.10">
    <property type="entry name" value="Aldehyde Ferredoxin Oxidoreductase Protein, subunit A, domain 2"/>
    <property type="match status" value="1"/>
</dbReference>
<dbReference type="PANTHER" id="PTHR30038:SF0">
    <property type="entry name" value="TUNGSTEN-CONTAINING ALDEHYDE FERREDOXIN OXIDOREDUCTASE"/>
    <property type="match status" value="1"/>
</dbReference>
<evidence type="ECO:0000256" key="4">
    <source>
        <dbReference type="ARBA" id="ARBA00022723"/>
    </source>
</evidence>
<dbReference type="InterPro" id="IPR036021">
    <property type="entry name" value="Tungsten_al_ferr_oxy-like_C"/>
</dbReference>
<evidence type="ECO:0000256" key="6">
    <source>
        <dbReference type="ARBA" id="ARBA00023004"/>
    </source>
</evidence>
<dbReference type="OrthoDB" id="30771at2157"/>
<evidence type="ECO:0000256" key="5">
    <source>
        <dbReference type="ARBA" id="ARBA00023002"/>
    </source>
</evidence>
<dbReference type="HOGENOM" id="CLU_020364_1_0_2"/>
<dbReference type="Pfam" id="PF01314">
    <property type="entry name" value="AFOR_C"/>
    <property type="match status" value="1"/>
</dbReference>
<dbReference type="SUPFAM" id="SSF56228">
    <property type="entry name" value="Aldehyde ferredoxin oxidoreductase, N-terminal domain"/>
    <property type="match status" value="1"/>
</dbReference>
<reference evidence="10 11" key="2">
    <citation type="journal article" date="2011" name="Stand. Genomic Sci.">
        <title>Complete genome sequence of Ferroglobus placidus AEDII12DO.</title>
        <authorList>
            <person name="Anderson I."/>
            <person name="Risso C."/>
            <person name="Holmes D."/>
            <person name="Lucas S."/>
            <person name="Copeland A."/>
            <person name="Lapidus A."/>
            <person name="Cheng J.F."/>
            <person name="Bruce D."/>
            <person name="Goodwin L."/>
            <person name="Pitluck S."/>
            <person name="Saunders E."/>
            <person name="Brettin T."/>
            <person name="Detter J.C."/>
            <person name="Han C."/>
            <person name="Tapia R."/>
            <person name="Larimer F."/>
            <person name="Land M."/>
            <person name="Hauser L."/>
            <person name="Woyke T."/>
            <person name="Lovley D."/>
            <person name="Kyrpides N."/>
            <person name="Ivanova N."/>
        </authorList>
    </citation>
    <scope>NUCLEOTIDE SEQUENCE [LARGE SCALE GENOMIC DNA]</scope>
    <source>
        <strain evidence="11">DSM 10642 / AEDII12DO</strain>
    </source>
</reference>
<dbReference type="SMART" id="SM00790">
    <property type="entry name" value="AFOR_N"/>
    <property type="match status" value="1"/>
</dbReference>
<dbReference type="RefSeq" id="WP_012966791.1">
    <property type="nucleotide sequence ID" value="NC_013849.1"/>
</dbReference>
<dbReference type="EMBL" id="CP001899">
    <property type="protein sequence ID" value="ADC66454.1"/>
    <property type="molecule type" value="Genomic_DNA"/>
</dbReference>
<keyword evidence="6" id="KW-0408">Iron</keyword>